<dbReference type="SUPFAM" id="SSF101904">
    <property type="entry name" value="GyrA/ParC C-terminal domain-like"/>
    <property type="match status" value="1"/>
</dbReference>
<comment type="subunit">
    <text evidence="9">Heterotetramer, composed of two GyrA and two GyrB chains. In the heterotetramer, GyrA contains the active site tyrosine that forms a transient covalent intermediate with DNA, while GyrB binds cofactors and catalyzes ATP hydrolysis.</text>
</comment>
<dbReference type="InterPro" id="IPR006691">
    <property type="entry name" value="GyrA/parC_rep"/>
</dbReference>
<gene>
    <name evidence="9 12" type="primary">gyrA</name>
    <name evidence="12" type="ORF">F4X82_03390</name>
</gene>
<dbReference type="NCBIfam" id="TIGR01063">
    <property type="entry name" value="gyrA"/>
    <property type="match status" value="1"/>
</dbReference>
<evidence type="ECO:0000256" key="5">
    <source>
        <dbReference type="ARBA" id="ARBA00023029"/>
    </source>
</evidence>
<keyword evidence="7 9" id="KW-0413">Isomerase</keyword>
<sequence>MADIGKIQKRRLTTEMRESYLDYAMSVIVARALPDVRDGLKPVQRRILYTMHEMGLTSGARFRKSAAVIGNVLGKYHPHGDKAVYDAMARLAQDFNMRYPLVWGQGNFGSIDGDLPAAMRYTEAKMERITRLMLTDINKETIDWRDNYDSTQQEPSVLPAAVPHLLLNGSLGIAVGMATNIPPHNLGEIIDAAVHVIDNRDATVGDLMQFVKGPDFPTGGNIYNKKAILEAYSHGKGPIVMRGVAEVKEPGKSSVIKNEYIVITEIPYQVNKASLIEHIADLVQAGRIEGVRDVRDESDRDGLRIVIELKRDAHGEKILNNLYQFTDLQRTFHLNMIALVDGIQPQVLNLKEVLDYYLKHKLNVVRRRTEYDLKHAKARAHILEGLKKALDNIEEVIKIIRASKDRADARVNLCKQFEFTTIQANAILDMRLQSLANLERQKVEDELAEKHALITELSALLADEAKMWNHIKEELKEAKEQFADKRKTRVYAGAAGQFSDEDLIPKEETIIVLTKDDYIKRVTPSTYKAQNRGGKGVIGMETRSEDVVTHFLSASTHDRLLFFTNKGRVFQAIAYEIPLSTRTGKGKALVNFLNLQKNEDVTALIPLDRAVQGQEMPTQKDEYMVMVTKYGIIKKTPLKDFENVRKSGLIALRLKSDDTLQWVATSPGSSTIVLTSKQGQAIRFDEQGVRAMGRNASGVRGMKLKKGDEIISLVVVRENVKGAHLLHIMSNGYGKQTLVSKFKTQNRGGVGVKAANITKKTGHLIDAPLIEIQEEIIVISSKGQVIRTPIKSIPKLDRSTQGVRVMRLAAGDSVASITTV</sequence>
<feature type="active site" description="O-(5'-phospho-DNA)-tyrosine intermediate" evidence="9 10">
    <location>
        <position position="121"/>
    </location>
</feature>
<dbReference type="GO" id="GO:0009330">
    <property type="term" value="C:DNA topoisomerase type II (double strand cut, ATP-hydrolyzing) complex"/>
    <property type="evidence" value="ECO:0007669"/>
    <property type="project" value="TreeGrafter"/>
</dbReference>
<feature type="domain" description="Topo IIA-type catalytic" evidence="11">
    <location>
        <begin position="33"/>
        <end position="503"/>
    </location>
</feature>
<name>A0A845DET3_9BACT</name>
<comment type="subcellular location">
    <subcellularLocation>
        <location evidence="9">Cytoplasm</location>
    </subcellularLocation>
</comment>
<dbReference type="FunFam" id="2.120.10.90:FF:000005">
    <property type="entry name" value="DNA topoisomerase 4 subunit A"/>
    <property type="match status" value="1"/>
</dbReference>
<evidence type="ECO:0000256" key="10">
    <source>
        <dbReference type="PROSITE-ProRule" id="PRU01384"/>
    </source>
</evidence>
<evidence type="ECO:0000256" key="8">
    <source>
        <dbReference type="ARBA" id="ARBA00063644"/>
    </source>
</evidence>
<accession>A0A845DET3</accession>
<dbReference type="NCBIfam" id="NF004044">
    <property type="entry name" value="PRK05561.1"/>
    <property type="match status" value="1"/>
</dbReference>
<dbReference type="InterPro" id="IPR013760">
    <property type="entry name" value="Topo_IIA-like_dom_sf"/>
</dbReference>
<dbReference type="GO" id="GO:0003677">
    <property type="term" value="F:DNA binding"/>
    <property type="evidence" value="ECO:0007669"/>
    <property type="project" value="UniProtKB-UniRule"/>
</dbReference>
<dbReference type="FunFam" id="3.90.199.10:FF:000001">
    <property type="entry name" value="DNA gyrase subunit A"/>
    <property type="match status" value="1"/>
</dbReference>
<comment type="subunit">
    <text evidence="8">Heterotetramer composed of ParC and ParE.</text>
</comment>
<evidence type="ECO:0000256" key="4">
    <source>
        <dbReference type="ARBA" id="ARBA00022840"/>
    </source>
</evidence>
<keyword evidence="6 9" id="KW-0238">DNA-binding</keyword>
<dbReference type="PANTHER" id="PTHR43493:SF5">
    <property type="entry name" value="DNA GYRASE SUBUNIT A, CHLOROPLASTIC_MITOCHONDRIAL"/>
    <property type="match status" value="1"/>
</dbReference>
<dbReference type="FunFam" id="1.10.268.10:FF:000001">
    <property type="entry name" value="DNA gyrase subunit A"/>
    <property type="match status" value="1"/>
</dbReference>
<evidence type="ECO:0000256" key="6">
    <source>
        <dbReference type="ARBA" id="ARBA00023125"/>
    </source>
</evidence>
<dbReference type="HAMAP" id="MF_01897">
    <property type="entry name" value="GyrA"/>
    <property type="match status" value="1"/>
</dbReference>
<evidence type="ECO:0000256" key="1">
    <source>
        <dbReference type="ARBA" id="ARBA00000185"/>
    </source>
</evidence>
<dbReference type="GO" id="GO:0005737">
    <property type="term" value="C:cytoplasm"/>
    <property type="evidence" value="ECO:0007669"/>
    <property type="project" value="UniProtKB-SubCell"/>
</dbReference>
<evidence type="ECO:0000313" key="12">
    <source>
        <dbReference type="EMBL" id="MYE38531.1"/>
    </source>
</evidence>
<dbReference type="EC" id="5.6.2.2" evidence="9"/>
<reference evidence="12 13" key="1">
    <citation type="submission" date="2019-09" db="EMBL/GenBank/DDBJ databases">
        <title>Characterisation of the sponge microbiome using genome-centric metagenomics.</title>
        <authorList>
            <person name="Engelberts J.P."/>
            <person name="Robbins S.J."/>
            <person name="De Goeij J.M."/>
            <person name="Aranda M."/>
            <person name="Bell S.C."/>
            <person name="Webster N.S."/>
        </authorList>
    </citation>
    <scope>NUCLEOTIDE SEQUENCE [LARGE SCALE GENOMIC DNA]</scope>
    <source>
        <strain evidence="12">SB0662_bin_43</strain>
    </source>
</reference>
<dbReference type="Gene3D" id="3.90.199.10">
    <property type="entry name" value="Topoisomerase II, domain 5"/>
    <property type="match status" value="1"/>
</dbReference>
<organism evidence="12 13">
    <name type="scientific">Candidatus Spechtbacteria bacterium SB0662_bin_43</name>
    <dbReference type="NCBI Taxonomy" id="2604897"/>
    <lineage>
        <taxon>Bacteria</taxon>
        <taxon>Candidatus Spechtiibacteriota</taxon>
    </lineage>
</organism>
<evidence type="ECO:0000256" key="3">
    <source>
        <dbReference type="ARBA" id="ARBA00022741"/>
    </source>
</evidence>
<dbReference type="Gene3D" id="1.10.268.10">
    <property type="entry name" value="Topoisomerase, domain 3"/>
    <property type="match status" value="1"/>
</dbReference>
<dbReference type="GO" id="GO:0034335">
    <property type="term" value="F:DNA negative supercoiling activity"/>
    <property type="evidence" value="ECO:0007669"/>
    <property type="project" value="UniProtKB-ARBA"/>
</dbReference>
<dbReference type="GO" id="GO:0006265">
    <property type="term" value="P:DNA topological change"/>
    <property type="evidence" value="ECO:0007669"/>
    <property type="project" value="UniProtKB-UniRule"/>
</dbReference>
<keyword evidence="3 9" id="KW-0547">Nucleotide-binding</keyword>
<comment type="miscellaneous">
    <text evidence="9">Few gyrases are as efficient as E.coli at forming negative supercoils. Not all organisms have 2 type II topoisomerases; in organisms with a single type II topoisomerase this enzyme also has to decatenate newly replicated chromosomes.</text>
</comment>
<keyword evidence="4 9" id="KW-0067">ATP-binding</keyword>
<protein>
    <recommendedName>
        <fullName evidence="9">DNA gyrase subunit A</fullName>
        <ecNumber evidence="9">5.6.2.2</ecNumber>
    </recommendedName>
</protein>
<dbReference type="Gene3D" id="2.120.10.90">
    <property type="entry name" value="DNA gyrase/topoisomerase IV, subunit A, C-terminal"/>
    <property type="match status" value="1"/>
</dbReference>
<dbReference type="InterPro" id="IPR005743">
    <property type="entry name" value="GyrA"/>
</dbReference>
<dbReference type="FunFam" id="3.30.1360.40:FF:000002">
    <property type="entry name" value="DNA gyrase subunit A"/>
    <property type="match status" value="1"/>
</dbReference>
<proteinExistence type="inferred from homology"/>
<comment type="caution">
    <text evidence="12">The sequence shown here is derived from an EMBL/GenBank/DDBJ whole genome shotgun (WGS) entry which is preliminary data.</text>
</comment>
<comment type="similarity">
    <text evidence="2 9">Belongs to the type II topoisomerase GyrA/ParC subunit family.</text>
</comment>
<dbReference type="InterPro" id="IPR013758">
    <property type="entry name" value="Topo_IIA_A/C_ab"/>
</dbReference>
<dbReference type="SUPFAM" id="SSF56719">
    <property type="entry name" value="Type II DNA topoisomerase"/>
    <property type="match status" value="1"/>
</dbReference>
<dbReference type="SMART" id="SM00434">
    <property type="entry name" value="TOP4c"/>
    <property type="match status" value="1"/>
</dbReference>
<dbReference type="NCBIfam" id="NF004043">
    <property type="entry name" value="PRK05560.1"/>
    <property type="match status" value="1"/>
</dbReference>
<evidence type="ECO:0000313" key="13">
    <source>
        <dbReference type="Proteomes" id="UP000449092"/>
    </source>
</evidence>
<evidence type="ECO:0000256" key="7">
    <source>
        <dbReference type="ARBA" id="ARBA00023235"/>
    </source>
</evidence>
<dbReference type="Gene3D" id="3.30.1360.40">
    <property type="match status" value="1"/>
</dbReference>
<keyword evidence="5 9" id="KW-0799">Topoisomerase</keyword>
<dbReference type="InterPro" id="IPR002205">
    <property type="entry name" value="Topo_IIA_dom_A"/>
</dbReference>
<dbReference type="EMBL" id="VXOY01000029">
    <property type="protein sequence ID" value="MYE38531.1"/>
    <property type="molecule type" value="Genomic_DNA"/>
</dbReference>
<dbReference type="InterPro" id="IPR035516">
    <property type="entry name" value="Gyrase/topoIV_suA_C"/>
</dbReference>
<dbReference type="Pfam" id="PF00521">
    <property type="entry name" value="DNA_topoisoIV"/>
    <property type="match status" value="1"/>
</dbReference>
<dbReference type="PROSITE" id="PS52040">
    <property type="entry name" value="TOPO_IIA"/>
    <property type="match status" value="1"/>
</dbReference>
<evidence type="ECO:0000256" key="9">
    <source>
        <dbReference type="HAMAP-Rule" id="MF_01897"/>
    </source>
</evidence>
<keyword evidence="9" id="KW-0963">Cytoplasm</keyword>
<dbReference type="InterPro" id="IPR050220">
    <property type="entry name" value="Type_II_DNA_Topoisomerases"/>
</dbReference>
<dbReference type="CDD" id="cd00187">
    <property type="entry name" value="TOP4c"/>
    <property type="match status" value="1"/>
</dbReference>
<dbReference type="AlphaFoldDB" id="A0A845DET3"/>
<dbReference type="Pfam" id="PF03989">
    <property type="entry name" value="DNA_gyraseA_C"/>
    <property type="match status" value="6"/>
</dbReference>
<dbReference type="Proteomes" id="UP000449092">
    <property type="component" value="Unassembled WGS sequence"/>
</dbReference>
<dbReference type="PANTHER" id="PTHR43493">
    <property type="entry name" value="DNA GYRASE/TOPOISOMERASE SUBUNIT A"/>
    <property type="match status" value="1"/>
</dbReference>
<dbReference type="InterPro" id="IPR013757">
    <property type="entry name" value="Topo_IIA_A_a_sf"/>
</dbReference>
<comment type="catalytic activity">
    <reaction evidence="1 9 10">
        <text>ATP-dependent breakage, passage and rejoining of double-stranded DNA.</text>
        <dbReference type="EC" id="5.6.2.2"/>
    </reaction>
</comment>
<evidence type="ECO:0000259" key="11">
    <source>
        <dbReference type="PROSITE" id="PS52040"/>
    </source>
</evidence>
<dbReference type="GO" id="GO:0006261">
    <property type="term" value="P:DNA-templated DNA replication"/>
    <property type="evidence" value="ECO:0007669"/>
    <property type="project" value="UniProtKB-UniRule"/>
</dbReference>
<comment type="function">
    <text evidence="9">A type II topoisomerase that negatively supercoils closed circular double-stranded (ds) DNA in an ATP-dependent manner to modulate DNA topology and maintain chromosomes in an underwound state. Negative supercoiling favors strand separation, and DNA replication, transcription, recombination and repair, all of which involve strand separation. Also able to catalyze the interconversion of other topological isomers of dsDNA rings, including catenanes and knotted rings. Type II topoisomerases break and join 2 DNA strands simultaneously in an ATP-dependent manner.</text>
</comment>
<feature type="short sequence motif" description="GyrA-box" evidence="9">
    <location>
        <begin position="530"/>
        <end position="536"/>
    </location>
</feature>
<dbReference type="GO" id="GO:0005694">
    <property type="term" value="C:chromosome"/>
    <property type="evidence" value="ECO:0007669"/>
    <property type="project" value="InterPro"/>
</dbReference>
<evidence type="ECO:0000256" key="2">
    <source>
        <dbReference type="ARBA" id="ARBA00008263"/>
    </source>
</evidence>
<dbReference type="GO" id="GO:0005524">
    <property type="term" value="F:ATP binding"/>
    <property type="evidence" value="ECO:0007669"/>
    <property type="project" value="UniProtKB-UniRule"/>
</dbReference>